<dbReference type="PANTHER" id="PTHR30055:SF238">
    <property type="entry name" value="MYCOFACTOCIN BIOSYNTHESIS TRANSCRIPTIONAL REGULATOR MFTR-RELATED"/>
    <property type="match status" value="1"/>
</dbReference>
<comment type="caution">
    <text evidence="6">The sequence shown here is derived from an EMBL/GenBank/DDBJ whole genome shotgun (WGS) entry which is preliminary data.</text>
</comment>
<feature type="DNA-binding region" description="H-T-H motif" evidence="4">
    <location>
        <begin position="40"/>
        <end position="59"/>
    </location>
</feature>
<evidence type="ECO:0000313" key="7">
    <source>
        <dbReference type="Proteomes" id="UP000054226"/>
    </source>
</evidence>
<dbReference type="InterPro" id="IPR036271">
    <property type="entry name" value="Tet_transcr_reg_TetR-rel_C_sf"/>
</dbReference>
<dbReference type="PANTHER" id="PTHR30055">
    <property type="entry name" value="HTH-TYPE TRANSCRIPTIONAL REGULATOR RUTR"/>
    <property type="match status" value="1"/>
</dbReference>
<gene>
    <name evidence="6" type="ORF">H074_21517</name>
</gene>
<evidence type="ECO:0000256" key="1">
    <source>
        <dbReference type="ARBA" id="ARBA00023015"/>
    </source>
</evidence>
<proteinExistence type="predicted"/>
<dbReference type="InterPro" id="IPR050109">
    <property type="entry name" value="HTH-type_TetR-like_transc_reg"/>
</dbReference>
<dbReference type="PROSITE" id="PS01081">
    <property type="entry name" value="HTH_TETR_1"/>
    <property type="match status" value="1"/>
</dbReference>
<dbReference type="Pfam" id="PF00440">
    <property type="entry name" value="TetR_N"/>
    <property type="match status" value="1"/>
</dbReference>
<evidence type="ECO:0000256" key="2">
    <source>
        <dbReference type="ARBA" id="ARBA00023125"/>
    </source>
</evidence>
<dbReference type="SUPFAM" id="SSF48498">
    <property type="entry name" value="Tetracyclin repressor-like, C-terminal domain"/>
    <property type="match status" value="1"/>
</dbReference>
<dbReference type="PATRIC" id="fig|1284240.4.peg.4370"/>
<dbReference type="Pfam" id="PF17754">
    <property type="entry name" value="TetR_C_14"/>
    <property type="match status" value="1"/>
</dbReference>
<dbReference type="PROSITE" id="PS50977">
    <property type="entry name" value="HTH_TETR_2"/>
    <property type="match status" value="1"/>
</dbReference>
<dbReference type="Gene3D" id="1.10.10.60">
    <property type="entry name" value="Homeodomain-like"/>
    <property type="match status" value="1"/>
</dbReference>
<evidence type="ECO:0000259" key="5">
    <source>
        <dbReference type="PROSITE" id="PS50977"/>
    </source>
</evidence>
<reference evidence="6 7" key="1">
    <citation type="journal article" date="2013" name="Genome Announc.">
        <title>Draft Genome Sequence of Amycolatopsis decaplanina Strain DSM 44594T.</title>
        <authorList>
            <person name="Kaur N."/>
            <person name="Kumar S."/>
            <person name="Bala M."/>
            <person name="Raghava G.P."/>
            <person name="Mayilraj S."/>
        </authorList>
    </citation>
    <scope>NUCLEOTIDE SEQUENCE [LARGE SCALE GENOMIC DNA]</scope>
    <source>
        <strain evidence="6 7">DSM 44594</strain>
    </source>
</reference>
<dbReference type="Gene3D" id="1.10.357.10">
    <property type="entry name" value="Tetracycline Repressor, domain 2"/>
    <property type="match status" value="1"/>
</dbReference>
<dbReference type="PRINTS" id="PR00455">
    <property type="entry name" value="HTHTETR"/>
</dbReference>
<keyword evidence="7" id="KW-1185">Reference proteome</keyword>
<keyword evidence="1" id="KW-0805">Transcription regulation</keyword>
<sequence length="211" mass="23122">MVLMPEPVLGLRERKRLETHRALATTAVRLVAERGLDQVTVEDISAAAGVSPRTFFNYFASKEDAVVIAHADSAERTQRTIAKFLAAPKEVSTPRAFVDAIEEDFAHVDENREEWLGRMKAIQENATLHSRAVAMNHDTIAPMIEAIARRTGVDPKADLYPALLLSALGGAVNATLMLWYQHDGRISATELLDEAVEMLLAGLPEPGGRAR</sequence>
<dbReference type="GO" id="GO:0003700">
    <property type="term" value="F:DNA-binding transcription factor activity"/>
    <property type="evidence" value="ECO:0007669"/>
    <property type="project" value="TreeGrafter"/>
</dbReference>
<dbReference type="GO" id="GO:0000976">
    <property type="term" value="F:transcription cis-regulatory region binding"/>
    <property type="evidence" value="ECO:0007669"/>
    <property type="project" value="TreeGrafter"/>
</dbReference>
<dbReference type="InterPro" id="IPR001647">
    <property type="entry name" value="HTH_TetR"/>
</dbReference>
<accession>M2X802</accession>
<keyword evidence="3" id="KW-0804">Transcription</keyword>
<name>M2X802_9PSEU</name>
<dbReference type="InterPro" id="IPR023772">
    <property type="entry name" value="DNA-bd_HTH_TetR-type_CS"/>
</dbReference>
<feature type="domain" description="HTH tetR-type" evidence="5">
    <location>
        <begin position="17"/>
        <end position="77"/>
    </location>
</feature>
<keyword evidence="2 4" id="KW-0238">DNA-binding</keyword>
<evidence type="ECO:0000256" key="3">
    <source>
        <dbReference type="ARBA" id="ARBA00023163"/>
    </source>
</evidence>
<dbReference type="SUPFAM" id="SSF46689">
    <property type="entry name" value="Homeodomain-like"/>
    <property type="match status" value="1"/>
</dbReference>
<evidence type="ECO:0000256" key="4">
    <source>
        <dbReference type="PROSITE-ProRule" id="PRU00335"/>
    </source>
</evidence>
<protein>
    <submittedName>
        <fullName evidence="6">TetR family transcriptional regulator</fullName>
    </submittedName>
</protein>
<organism evidence="6 7">
    <name type="scientific">Amycolatopsis decaplanina DSM 44594</name>
    <dbReference type="NCBI Taxonomy" id="1284240"/>
    <lineage>
        <taxon>Bacteria</taxon>
        <taxon>Bacillati</taxon>
        <taxon>Actinomycetota</taxon>
        <taxon>Actinomycetes</taxon>
        <taxon>Pseudonocardiales</taxon>
        <taxon>Pseudonocardiaceae</taxon>
        <taxon>Amycolatopsis</taxon>
    </lineage>
</organism>
<dbReference type="AlphaFoldDB" id="M2X802"/>
<dbReference type="EMBL" id="AOHO01000061">
    <property type="protein sequence ID" value="EME57186.1"/>
    <property type="molecule type" value="Genomic_DNA"/>
</dbReference>
<dbReference type="Proteomes" id="UP000054226">
    <property type="component" value="Unassembled WGS sequence"/>
</dbReference>
<evidence type="ECO:0000313" key="6">
    <source>
        <dbReference type="EMBL" id="EME57186.1"/>
    </source>
</evidence>
<dbReference type="InterPro" id="IPR041347">
    <property type="entry name" value="MftR_C"/>
</dbReference>
<dbReference type="InterPro" id="IPR009057">
    <property type="entry name" value="Homeodomain-like_sf"/>
</dbReference>